<gene>
    <name evidence="1" type="ORF">L2E82_14154</name>
</gene>
<dbReference type="Proteomes" id="UP001055811">
    <property type="component" value="Linkage Group LG03"/>
</dbReference>
<reference evidence="1 2" key="2">
    <citation type="journal article" date="2022" name="Mol. Ecol. Resour.">
        <title>The genomes of chicory, endive, great burdock and yacon provide insights into Asteraceae paleo-polyploidization history and plant inulin production.</title>
        <authorList>
            <person name="Fan W."/>
            <person name="Wang S."/>
            <person name="Wang H."/>
            <person name="Wang A."/>
            <person name="Jiang F."/>
            <person name="Liu H."/>
            <person name="Zhao H."/>
            <person name="Xu D."/>
            <person name="Zhang Y."/>
        </authorList>
    </citation>
    <scope>NUCLEOTIDE SEQUENCE [LARGE SCALE GENOMIC DNA]</scope>
    <source>
        <strain evidence="2">cv. Punajuju</strain>
        <tissue evidence="1">Leaves</tissue>
    </source>
</reference>
<proteinExistence type="predicted"/>
<keyword evidence="2" id="KW-1185">Reference proteome</keyword>
<comment type="caution">
    <text evidence="1">The sequence shown here is derived from an EMBL/GenBank/DDBJ whole genome shotgun (WGS) entry which is preliminary data.</text>
</comment>
<protein>
    <submittedName>
        <fullName evidence="1">Uncharacterized protein</fullName>
    </submittedName>
</protein>
<organism evidence="1 2">
    <name type="scientific">Cichorium intybus</name>
    <name type="common">Chicory</name>
    <dbReference type="NCBI Taxonomy" id="13427"/>
    <lineage>
        <taxon>Eukaryota</taxon>
        <taxon>Viridiplantae</taxon>
        <taxon>Streptophyta</taxon>
        <taxon>Embryophyta</taxon>
        <taxon>Tracheophyta</taxon>
        <taxon>Spermatophyta</taxon>
        <taxon>Magnoliopsida</taxon>
        <taxon>eudicotyledons</taxon>
        <taxon>Gunneridae</taxon>
        <taxon>Pentapetalae</taxon>
        <taxon>asterids</taxon>
        <taxon>campanulids</taxon>
        <taxon>Asterales</taxon>
        <taxon>Asteraceae</taxon>
        <taxon>Cichorioideae</taxon>
        <taxon>Cichorieae</taxon>
        <taxon>Cichoriinae</taxon>
        <taxon>Cichorium</taxon>
    </lineage>
</organism>
<evidence type="ECO:0000313" key="1">
    <source>
        <dbReference type="EMBL" id="KAI3764151.1"/>
    </source>
</evidence>
<reference evidence="2" key="1">
    <citation type="journal article" date="2022" name="Mol. Ecol. Resour.">
        <title>The genomes of chicory, endive, great burdock and yacon provide insights into Asteraceae palaeo-polyploidization history and plant inulin production.</title>
        <authorList>
            <person name="Fan W."/>
            <person name="Wang S."/>
            <person name="Wang H."/>
            <person name="Wang A."/>
            <person name="Jiang F."/>
            <person name="Liu H."/>
            <person name="Zhao H."/>
            <person name="Xu D."/>
            <person name="Zhang Y."/>
        </authorList>
    </citation>
    <scope>NUCLEOTIDE SEQUENCE [LARGE SCALE GENOMIC DNA]</scope>
    <source>
        <strain evidence="2">cv. Punajuju</strain>
    </source>
</reference>
<sequence length="156" mass="16874">MDDSPLLVGVLGVVSGAIIVAIIHCMLVNCRSGPNEPTTSPARPPDMHRSPRVRIDRDSTASSSFTTTSASSSSGSSTLLAVHKYTKEFKEGTCAVCLGEFEENDEVKIMPECAHIFHVTCIDMWLFSHGNCPLCRANATPRTHDVLLSILNSRNS</sequence>
<name>A0ACB9EZL7_CICIN</name>
<accession>A0ACB9EZL7</accession>
<dbReference type="EMBL" id="CM042011">
    <property type="protein sequence ID" value="KAI3764151.1"/>
    <property type="molecule type" value="Genomic_DNA"/>
</dbReference>
<evidence type="ECO:0000313" key="2">
    <source>
        <dbReference type="Proteomes" id="UP001055811"/>
    </source>
</evidence>